<keyword evidence="4 14" id="KW-0812">Transmembrane</keyword>
<dbReference type="PRINTS" id="PR01415">
    <property type="entry name" value="ANKYRIN"/>
</dbReference>
<feature type="transmembrane region" description="Helical" evidence="14">
    <location>
        <begin position="853"/>
        <end position="871"/>
    </location>
</feature>
<evidence type="ECO:0000256" key="4">
    <source>
        <dbReference type="ARBA" id="ARBA00022692"/>
    </source>
</evidence>
<feature type="compositionally biased region" description="Basic and acidic residues" evidence="13">
    <location>
        <begin position="1071"/>
        <end position="1085"/>
    </location>
</feature>
<evidence type="ECO:0000256" key="9">
    <source>
        <dbReference type="ARBA" id="ARBA00023136"/>
    </source>
</evidence>
<evidence type="ECO:0000256" key="11">
    <source>
        <dbReference type="ARBA" id="ARBA00023303"/>
    </source>
</evidence>
<feature type="repeat" description="ANK" evidence="12">
    <location>
        <begin position="202"/>
        <end position="234"/>
    </location>
</feature>
<feature type="repeat" description="ANK" evidence="12">
    <location>
        <begin position="102"/>
        <end position="134"/>
    </location>
</feature>
<dbReference type="Pfam" id="PF13637">
    <property type="entry name" value="Ank_4"/>
    <property type="match status" value="1"/>
</dbReference>
<accession>A0ABN8MRD7</accession>
<keyword evidence="6 14" id="KW-1133">Transmembrane helix</keyword>
<dbReference type="PANTHER" id="PTHR47143">
    <property type="entry name" value="TRANSIENT RECEPTOR POTENTIAL CATION CHANNEL PROTEIN PAINLESS"/>
    <property type="match status" value="1"/>
</dbReference>
<dbReference type="SUPFAM" id="SSF48403">
    <property type="entry name" value="Ankyrin repeat"/>
    <property type="match status" value="2"/>
</dbReference>
<evidence type="ECO:0000313" key="17">
    <source>
        <dbReference type="Proteomes" id="UP001159405"/>
    </source>
</evidence>
<dbReference type="Pfam" id="PF00520">
    <property type="entry name" value="Ion_trans"/>
    <property type="match status" value="1"/>
</dbReference>
<dbReference type="PROSITE" id="PS50297">
    <property type="entry name" value="ANK_REP_REGION"/>
    <property type="match status" value="8"/>
</dbReference>
<feature type="repeat" description="ANK" evidence="12">
    <location>
        <begin position="546"/>
        <end position="568"/>
    </location>
</feature>
<evidence type="ECO:0000256" key="13">
    <source>
        <dbReference type="SAM" id="MobiDB-lite"/>
    </source>
</evidence>
<evidence type="ECO:0000256" key="10">
    <source>
        <dbReference type="ARBA" id="ARBA00023180"/>
    </source>
</evidence>
<evidence type="ECO:0000256" key="12">
    <source>
        <dbReference type="PROSITE-ProRule" id="PRU00023"/>
    </source>
</evidence>
<keyword evidence="17" id="KW-1185">Reference proteome</keyword>
<keyword evidence="9 14" id="KW-0472">Membrane</keyword>
<dbReference type="EMBL" id="CALNXK010000001">
    <property type="protein sequence ID" value="CAH3032677.1"/>
    <property type="molecule type" value="Genomic_DNA"/>
</dbReference>
<evidence type="ECO:0000256" key="14">
    <source>
        <dbReference type="SAM" id="Phobius"/>
    </source>
</evidence>
<comment type="subcellular location">
    <subcellularLocation>
        <location evidence="1">Membrane</location>
        <topology evidence="1">Multi-pass membrane protein</topology>
    </subcellularLocation>
</comment>
<feature type="transmembrane region" description="Helical" evidence="14">
    <location>
        <begin position="790"/>
        <end position="811"/>
    </location>
</feature>
<dbReference type="Gene3D" id="1.25.40.20">
    <property type="entry name" value="Ankyrin repeat-containing domain"/>
    <property type="match status" value="6"/>
</dbReference>
<evidence type="ECO:0000256" key="8">
    <source>
        <dbReference type="ARBA" id="ARBA00023065"/>
    </source>
</evidence>
<keyword evidence="2" id="KW-0813">Transport</keyword>
<feature type="region of interest" description="Disordered" evidence="13">
    <location>
        <begin position="1063"/>
        <end position="1085"/>
    </location>
</feature>
<protein>
    <recommendedName>
        <fullName evidence="15">Ion transport domain-containing protein</fullName>
    </recommendedName>
</protein>
<dbReference type="PROSITE" id="PS50088">
    <property type="entry name" value="ANK_REPEAT"/>
    <property type="match status" value="10"/>
</dbReference>
<proteinExistence type="predicted"/>
<evidence type="ECO:0000256" key="5">
    <source>
        <dbReference type="ARBA" id="ARBA00022737"/>
    </source>
</evidence>
<evidence type="ECO:0000256" key="2">
    <source>
        <dbReference type="ARBA" id="ARBA00022448"/>
    </source>
</evidence>
<comment type="caution">
    <text evidence="16">The sequence shown here is derived from an EMBL/GenBank/DDBJ whole genome shotgun (WGS) entry which is preliminary data.</text>
</comment>
<name>A0ABN8MRD7_9CNID</name>
<keyword evidence="11" id="KW-0407">Ion channel</keyword>
<feature type="repeat" description="ANK" evidence="12">
    <location>
        <begin position="310"/>
        <end position="342"/>
    </location>
</feature>
<feature type="transmembrane region" description="Helical" evidence="14">
    <location>
        <begin position="741"/>
        <end position="762"/>
    </location>
</feature>
<evidence type="ECO:0000256" key="7">
    <source>
        <dbReference type="ARBA" id="ARBA00023043"/>
    </source>
</evidence>
<feature type="repeat" description="ANK" evidence="12">
    <location>
        <begin position="343"/>
        <end position="375"/>
    </location>
</feature>
<sequence length="1115" mass="124085">MAEKTNISEDSYVRFTDSPTIRTKLFPSGATVTPLTLGKDDAAMELNPSKKHPGKFNERFQQMLSQGKGVSVFETLNPERLKLEGLKLPLADENFLRSKDSDGFTVLHHAARCNQADVVKFLVEKGAGIDLVENNGYTPLHVAVRHKNTEAVQALLEKGADTSVPDNENATPLLFAARKGYEEIACLLLNDPRTNVNNANSAGITPFLGACSSGDRSLCEMLLARGANLTSKSLNLTTALHFAVLSGNVEICELIITAAKKQNSSLKDILDDRDIEDTSALHMSSVKGYSRITKLLLRHGADYEAVKGVNSLTPLNLSAMSGHEETTKLLISSGAGTECRDGQLQTPLHMSAIYNHPKIAEILLEKGAEMEVKNMMDLTPFLLAVIHGAKETAELLLDRGANLLALDFAHNSCLHLAVMHKQVAMVQLLLERGKEKLMELERYDHKTVIHLAACYQETQILDILLKTSFVTGEKDINDRIPLHHAAENGSLESIKSLLRCPSLLKLVNARDEVAMTPLHLAALNKHSEACRLLISKGADIAAQNNHQRTPLHLAVQSGSLETVQCLLDPMLFNTLEITDADQNTPLHLACMQNCLNLLNFLLDKGADVTALNKDNMTCLDMAIEWDSVEVARTLVKHERWREVVCGHTSKIPPMEKLIMKLPEVAEVVLDQCISYSTLPTEHTDFTVTFTFSPLDPPTSLSSSSHHFFAPATMANYRRESLLNHSVTQVLLRWKWAVLGKFLYYFNFAIFFVFLVLFSFFIVDQRSKVRDLSGSDINATTNVTSGDSKGIPAVIFTFLIVRILIEIIQMFLQQLEYFTDYTNVLDSCLYVTTMIFILPYVTTEDLFGDVRVHWTAGVLALLLCYVNFCLSLRRLSSVAIYVTMYVEVLVTFLKVIAIFVAVLIGFALVFHVLLKEEENFTTFWFSFVKIIVMMVGEMDYSDVLTSNVVGDVKVPGTNFLYVPLPGLSYVMFVLFVLAVSIVLMNLLVGLAVGDIDSIQKTATLRNLMDQASLVDSIQRRYPKWVLRRAYKTSLEIKPNQNQLLHSLALSGSGLVDSDFTNTLRKQQSDSGDNEKETNDFQQRLERQEESIKDLQAAVDAQTELLRAIADKLDIGK</sequence>
<feature type="repeat" description="ANK" evidence="12">
    <location>
        <begin position="276"/>
        <end position="308"/>
    </location>
</feature>
<dbReference type="Pfam" id="PF12796">
    <property type="entry name" value="Ank_2"/>
    <property type="match status" value="5"/>
</dbReference>
<dbReference type="SMART" id="SM00248">
    <property type="entry name" value="ANK"/>
    <property type="match status" value="16"/>
</dbReference>
<keyword evidence="10" id="KW-0325">Glycoprotein</keyword>
<feature type="repeat" description="ANK" evidence="12">
    <location>
        <begin position="376"/>
        <end position="408"/>
    </location>
</feature>
<evidence type="ECO:0000256" key="1">
    <source>
        <dbReference type="ARBA" id="ARBA00004141"/>
    </source>
</evidence>
<reference evidence="16 17" key="1">
    <citation type="submission" date="2022-05" db="EMBL/GenBank/DDBJ databases">
        <authorList>
            <consortium name="Genoscope - CEA"/>
            <person name="William W."/>
        </authorList>
    </citation>
    <scope>NUCLEOTIDE SEQUENCE [LARGE SCALE GENOMIC DNA]</scope>
</reference>
<keyword evidence="7 12" id="KW-0040">ANK repeat</keyword>
<dbReference type="InterPro" id="IPR036770">
    <property type="entry name" value="Ankyrin_rpt-contain_sf"/>
</dbReference>
<evidence type="ECO:0000256" key="3">
    <source>
        <dbReference type="ARBA" id="ARBA00022606"/>
    </source>
</evidence>
<evidence type="ECO:0000259" key="15">
    <source>
        <dbReference type="Pfam" id="PF00520"/>
    </source>
</evidence>
<dbReference type="Proteomes" id="UP001159405">
    <property type="component" value="Unassembled WGS sequence"/>
</dbReference>
<gene>
    <name evidence="16" type="ORF">PLOB_00000186</name>
</gene>
<evidence type="ECO:0000256" key="6">
    <source>
        <dbReference type="ARBA" id="ARBA00022989"/>
    </source>
</evidence>
<keyword evidence="5" id="KW-0677">Repeat</keyword>
<feature type="repeat" description="ANK" evidence="12">
    <location>
        <begin position="513"/>
        <end position="545"/>
    </location>
</feature>
<organism evidence="16 17">
    <name type="scientific">Porites lobata</name>
    <dbReference type="NCBI Taxonomy" id="104759"/>
    <lineage>
        <taxon>Eukaryota</taxon>
        <taxon>Metazoa</taxon>
        <taxon>Cnidaria</taxon>
        <taxon>Anthozoa</taxon>
        <taxon>Hexacorallia</taxon>
        <taxon>Scleractinia</taxon>
        <taxon>Fungiina</taxon>
        <taxon>Poritidae</taxon>
        <taxon>Porites</taxon>
    </lineage>
</organism>
<feature type="repeat" description="ANK" evidence="12">
    <location>
        <begin position="135"/>
        <end position="167"/>
    </location>
</feature>
<feature type="domain" description="Ion transport" evidence="15">
    <location>
        <begin position="745"/>
        <end position="1000"/>
    </location>
</feature>
<keyword evidence="3" id="KW-0716">Sensory transduction</keyword>
<feature type="repeat" description="ANK" evidence="12">
    <location>
        <begin position="581"/>
        <end position="613"/>
    </location>
</feature>
<dbReference type="InterPro" id="IPR052076">
    <property type="entry name" value="TRP_cation_channel"/>
</dbReference>
<keyword evidence="8" id="KW-0406">Ion transport</keyword>
<dbReference type="PANTHER" id="PTHR47143:SF1">
    <property type="entry name" value="ION_TRANS DOMAIN-CONTAINING PROTEIN"/>
    <property type="match status" value="1"/>
</dbReference>
<feature type="transmembrane region" description="Helical" evidence="14">
    <location>
        <begin position="968"/>
        <end position="991"/>
    </location>
</feature>
<dbReference type="InterPro" id="IPR005821">
    <property type="entry name" value="Ion_trans_dom"/>
</dbReference>
<evidence type="ECO:0000313" key="16">
    <source>
        <dbReference type="EMBL" id="CAH3032677.1"/>
    </source>
</evidence>
<feature type="transmembrane region" description="Helical" evidence="14">
    <location>
        <begin position="883"/>
        <end position="913"/>
    </location>
</feature>
<dbReference type="InterPro" id="IPR002110">
    <property type="entry name" value="Ankyrin_rpt"/>
</dbReference>
<dbReference type="Gene3D" id="1.10.287.70">
    <property type="match status" value="1"/>
</dbReference>